<dbReference type="HAMAP" id="MF_01401">
    <property type="entry name" value="MsrA"/>
    <property type="match status" value="1"/>
</dbReference>
<evidence type="ECO:0000313" key="8">
    <source>
        <dbReference type="Proteomes" id="UP000030063"/>
    </source>
</evidence>
<gene>
    <name evidence="4" type="primary">msrA</name>
    <name evidence="7" type="ORF">TMS3_0111245</name>
</gene>
<dbReference type="InterPro" id="IPR036509">
    <property type="entry name" value="Met_Sox_Rdtase_MsrA_sf"/>
</dbReference>
<dbReference type="GO" id="GO:0008113">
    <property type="term" value="F:peptide-methionine (S)-S-oxide reductase activity"/>
    <property type="evidence" value="ECO:0007669"/>
    <property type="project" value="UniProtKB-UniRule"/>
</dbReference>
<dbReference type="AlphaFoldDB" id="A0A0A1YJG3"/>
<dbReference type="InterPro" id="IPR002569">
    <property type="entry name" value="Met_Sox_Rdtase_MsrA_dom"/>
</dbReference>
<evidence type="ECO:0000256" key="4">
    <source>
        <dbReference type="HAMAP-Rule" id="MF_01401"/>
    </source>
</evidence>
<comment type="catalytic activity">
    <reaction evidence="2 4">
        <text>L-methionyl-[protein] + [thioredoxin]-disulfide + H2O = L-methionyl-(S)-S-oxide-[protein] + [thioredoxin]-dithiol</text>
        <dbReference type="Rhea" id="RHEA:14217"/>
        <dbReference type="Rhea" id="RHEA-COMP:10698"/>
        <dbReference type="Rhea" id="RHEA-COMP:10700"/>
        <dbReference type="Rhea" id="RHEA-COMP:12313"/>
        <dbReference type="Rhea" id="RHEA-COMP:12315"/>
        <dbReference type="ChEBI" id="CHEBI:15377"/>
        <dbReference type="ChEBI" id="CHEBI:16044"/>
        <dbReference type="ChEBI" id="CHEBI:29950"/>
        <dbReference type="ChEBI" id="CHEBI:44120"/>
        <dbReference type="ChEBI" id="CHEBI:50058"/>
        <dbReference type="EC" id="1.8.4.11"/>
    </reaction>
</comment>
<dbReference type="Gene3D" id="3.30.1060.10">
    <property type="entry name" value="Peptide methionine sulphoxide reductase MsrA"/>
    <property type="match status" value="1"/>
</dbReference>
<comment type="catalytic activity">
    <reaction evidence="3 4">
        <text>[thioredoxin]-disulfide + L-methionine + H2O = L-methionine (S)-S-oxide + [thioredoxin]-dithiol</text>
        <dbReference type="Rhea" id="RHEA:19993"/>
        <dbReference type="Rhea" id="RHEA-COMP:10698"/>
        <dbReference type="Rhea" id="RHEA-COMP:10700"/>
        <dbReference type="ChEBI" id="CHEBI:15377"/>
        <dbReference type="ChEBI" id="CHEBI:29950"/>
        <dbReference type="ChEBI" id="CHEBI:50058"/>
        <dbReference type="ChEBI" id="CHEBI:57844"/>
        <dbReference type="ChEBI" id="CHEBI:58772"/>
        <dbReference type="EC" id="1.8.4.11"/>
    </reaction>
</comment>
<sequence length="224" mass="24105">MKMTAIAFNWLTRGPLLAAPLLLAALLAACGQTSAQTPEASVSPPSNSATQGVAVFAGGCFWCTEADFDKVPGVVSTTSGYIGGNVANPTYQQVSAGATGHTEAVQVQYDPAKTSYAKLLEAFWPTIDPVTANAQFCDHGSQYRSAIFYGNADEKALAEASKATLQASGRLKQPIVTEILPASTFYPAEDYHQNYYQKNPLRYAYYRRGCGRDARLEQLWGKKG</sequence>
<dbReference type="PROSITE" id="PS51257">
    <property type="entry name" value="PROKAR_LIPOPROTEIN"/>
    <property type="match status" value="1"/>
</dbReference>
<comment type="function">
    <text evidence="4">Has an important function as a repair enzyme for proteins that have been inactivated by oxidation. Catalyzes the reversible oxidation-reduction of methionine sulfoxide in proteins to methionine.</text>
</comment>
<evidence type="ECO:0000313" key="7">
    <source>
        <dbReference type="EMBL" id="KFX70072.1"/>
    </source>
</evidence>
<dbReference type="Pfam" id="PF01625">
    <property type="entry name" value="PMSR"/>
    <property type="match status" value="1"/>
</dbReference>
<dbReference type="EMBL" id="AWSQ01000002">
    <property type="protein sequence ID" value="KFX70072.1"/>
    <property type="molecule type" value="Genomic_DNA"/>
</dbReference>
<name>A0A0A1YJG3_9PSED</name>
<protein>
    <recommendedName>
        <fullName evidence="4">Peptide methionine sulfoxide reductase MsrA</fullName>
        <shortName evidence="4">Protein-methionine-S-oxide reductase</shortName>
        <ecNumber evidence="4">1.8.4.11</ecNumber>
    </recommendedName>
    <alternativeName>
        <fullName evidence="4">Peptide-methionine (S)-S-oxide reductase</fullName>
        <shortName evidence="4">Peptide Met(O) reductase</shortName>
    </alternativeName>
</protein>
<dbReference type="Proteomes" id="UP000030063">
    <property type="component" value="Unassembled WGS sequence"/>
</dbReference>
<feature type="signal peptide" evidence="5">
    <location>
        <begin position="1"/>
        <end position="18"/>
    </location>
</feature>
<organism evidence="7 8">
    <name type="scientific">Pseudomonas taeanensis MS-3</name>
    <dbReference type="NCBI Taxonomy" id="1395571"/>
    <lineage>
        <taxon>Bacteria</taxon>
        <taxon>Pseudomonadati</taxon>
        <taxon>Pseudomonadota</taxon>
        <taxon>Gammaproteobacteria</taxon>
        <taxon>Pseudomonadales</taxon>
        <taxon>Pseudomonadaceae</taxon>
        <taxon>Pseudomonas</taxon>
    </lineage>
</organism>
<keyword evidence="8" id="KW-1185">Reference proteome</keyword>
<dbReference type="NCBIfam" id="TIGR00401">
    <property type="entry name" value="msrA"/>
    <property type="match status" value="1"/>
</dbReference>
<proteinExistence type="inferred from homology"/>
<dbReference type="PANTHER" id="PTHR43774">
    <property type="entry name" value="PEPTIDE METHIONINE SULFOXIDE REDUCTASE"/>
    <property type="match status" value="1"/>
</dbReference>
<evidence type="ECO:0000256" key="5">
    <source>
        <dbReference type="SAM" id="SignalP"/>
    </source>
</evidence>
<keyword evidence="1 4" id="KW-0560">Oxidoreductase</keyword>
<evidence type="ECO:0000256" key="2">
    <source>
        <dbReference type="ARBA" id="ARBA00047806"/>
    </source>
</evidence>
<accession>A0A0A1YJG3</accession>
<feature type="active site" evidence="4">
    <location>
        <position position="60"/>
    </location>
</feature>
<evidence type="ECO:0000259" key="6">
    <source>
        <dbReference type="Pfam" id="PF01625"/>
    </source>
</evidence>
<dbReference type="GO" id="GO:0033744">
    <property type="term" value="F:L-methionine:thioredoxin-disulfide S-oxidoreductase activity"/>
    <property type="evidence" value="ECO:0007669"/>
    <property type="project" value="RHEA"/>
</dbReference>
<comment type="caution">
    <text evidence="7">The sequence shown here is derived from an EMBL/GenBank/DDBJ whole genome shotgun (WGS) entry which is preliminary data.</text>
</comment>
<comment type="similarity">
    <text evidence="4">Belongs to the MsrA Met sulfoxide reductase family.</text>
</comment>
<dbReference type="STRING" id="1395571.TMS3_0111245"/>
<evidence type="ECO:0000256" key="1">
    <source>
        <dbReference type="ARBA" id="ARBA00023002"/>
    </source>
</evidence>
<feature type="chain" id="PRO_5001984785" description="Peptide methionine sulfoxide reductase MsrA" evidence="5">
    <location>
        <begin position="19"/>
        <end position="224"/>
    </location>
</feature>
<evidence type="ECO:0000256" key="3">
    <source>
        <dbReference type="ARBA" id="ARBA00048782"/>
    </source>
</evidence>
<dbReference type="EC" id="1.8.4.11" evidence="4"/>
<reference evidence="7 8" key="1">
    <citation type="journal article" date="2014" name="Genome Announc.">
        <title>Draft Genome Sequence of Petroleum Oil-Degrading Marine Bacterium Pseudomonas taeanensis Strain MS-3, Isolated from a Crude Oil-Contaminated Seashore.</title>
        <authorList>
            <person name="Lee S.Y."/>
            <person name="Kim S.H."/>
            <person name="Lee D.G."/>
            <person name="Shin S."/>
            <person name="Yun S.H."/>
            <person name="Choi C.W."/>
            <person name="Chung Y.H."/>
            <person name="Choi J.S."/>
            <person name="Kahng H.Y."/>
            <person name="Kim S.I."/>
        </authorList>
    </citation>
    <scope>NUCLEOTIDE SEQUENCE [LARGE SCALE GENOMIC DNA]</scope>
    <source>
        <strain evidence="7 8">MS-3</strain>
    </source>
</reference>
<dbReference type="SUPFAM" id="SSF55068">
    <property type="entry name" value="Peptide methionine sulfoxide reductase"/>
    <property type="match status" value="1"/>
</dbReference>
<keyword evidence="5" id="KW-0732">Signal</keyword>
<feature type="domain" description="Peptide methionine sulphoxide reductase MsrA" evidence="6">
    <location>
        <begin position="54"/>
        <end position="204"/>
    </location>
</feature>
<dbReference type="PANTHER" id="PTHR43774:SF1">
    <property type="entry name" value="PEPTIDE METHIONINE SULFOXIDE REDUCTASE MSRA 2"/>
    <property type="match status" value="1"/>
</dbReference>
<dbReference type="eggNOG" id="COG0225">
    <property type="taxonomic scope" value="Bacteria"/>
</dbReference>